<dbReference type="Gene3D" id="3.40.50.10840">
    <property type="entry name" value="Putative sugar-binding, N-terminal domain"/>
    <property type="match status" value="1"/>
</dbReference>
<keyword evidence="3" id="KW-0547">Nucleotide-binding</keyword>
<evidence type="ECO:0000313" key="10">
    <source>
        <dbReference type="Proteomes" id="UP001333102"/>
    </source>
</evidence>
<keyword evidence="6" id="KW-0119">Carbohydrate metabolism</keyword>
<dbReference type="EMBL" id="CP141614">
    <property type="protein sequence ID" value="WRP15631.1"/>
    <property type="molecule type" value="Genomic_DNA"/>
</dbReference>
<reference evidence="10" key="1">
    <citation type="submission" date="2023-12" db="EMBL/GenBank/DDBJ databases">
        <title>Novel isolates from deep terrestrial aquifers shed light on the physiology and ecology of the class Limnochordia.</title>
        <authorList>
            <person name="Karnachuk O.V."/>
            <person name="Lukina A.P."/>
            <person name="Avakyan M.R."/>
            <person name="Kadnikov V."/>
            <person name="Begmatov S."/>
            <person name="Beletsky A.V."/>
            <person name="Mardanov A.V."/>
            <person name="Ravin N.V."/>
        </authorList>
    </citation>
    <scope>NUCLEOTIDE SEQUENCE [LARGE SCALE GENOMIC DNA]</scope>
    <source>
        <strain evidence="10">LN</strain>
    </source>
</reference>
<feature type="domain" description="Four-carbon acid sugar kinase nucleotide binding" evidence="8">
    <location>
        <begin position="255"/>
        <end position="329"/>
    </location>
</feature>
<dbReference type="InterPro" id="IPR031475">
    <property type="entry name" value="NBD_C"/>
</dbReference>
<dbReference type="Gene3D" id="3.40.980.20">
    <property type="entry name" value="Four-carbon acid sugar kinase, nucleotide binding domain"/>
    <property type="match status" value="1"/>
</dbReference>
<dbReference type="RefSeq" id="WP_324670037.1">
    <property type="nucleotide sequence ID" value="NZ_CP141614.1"/>
</dbReference>
<gene>
    <name evidence="9" type="ORF">VLY81_05570</name>
</gene>
<accession>A0ABZ1BSX3</accession>
<keyword evidence="10" id="KW-1185">Reference proteome</keyword>
<proteinExistence type="inferred from homology"/>
<evidence type="ECO:0000256" key="3">
    <source>
        <dbReference type="ARBA" id="ARBA00022741"/>
    </source>
</evidence>
<dbReference type="Pfam" id="PF07005">
    <property type="entry name" value="SBD_N"/>
    <property type="match status" value="1"/>
</dbReference>
<dbReference type="InterPro" id="IPR037051">
    <property type="entry name" value="4-carb_acid_sugar_kinase_N_sf"/>
</dbReference>
<evidence type="ECO:0000256" key="6">
    <source>
        <dbReference type="ARBA" id="ARBA00023277"/>
    </source>
</evidence>
<keyword evidence="5" id="KW-0067">ATP-binding</keyword>
<evidence type="ECO:0000259" key="8">
    <source>
        <dbReference type="Pfam" id="PF17042"/>
    </source>
</evidence>
<evidence type="ECO:0000259" key="7">
    <source>
        <dbReference type="Pfam" id="PF07005"/>
    </source>
</evidence>
<dbReference type="SUPFAM" id="SSF142764">
    <property type="entry name" value="YgbK-like"/>
    <property type="match status" value="1"/>
</dbReference>
<dbReference type="InterPro" id="IPR010737">
    <property type="entry name" value="4-carb_acid_sugar_kinase_N"/>
</dbReference>
<dbReference type="Pfam" id="PF17042">
    <property type="entry name" value="NBD_C"/>
    <property type="match status" value="1"/>
</dbReference>
<evidence type="ECO:0000256" key="5">
    <source>
        <dbReference type="ARBA" id="ARBA00022840"/>
    </source>
</evidence>
<evidence type="ECO:0000256" key="2">
    <source>
        <dbReference type="ARBA" id="ARBA00022679"/>
    </source>
</evidence>
<keyword evidence="4" id="KW-0418">Kinase</keyword>
<dbReference type="InterPro" id="IPR042213">
    <property type="entry name" value="NBD_C_sf"/>
</dbReference>
<protein>
    <submittedName>
        <fullName evidence="9">DUF3253 domain-containing protein</fullName>
    </submittedName>
</protein>
<evidence type="ECO:0000313" key="9">
    <source>
        <dbReference type="EMBL" id="WRP15631.1"/>
    </source>
</evidence>
<sequence>MAERRDRYAVIADDLTGAGDTGVQFARAGLRTRALMGDWSAPSVEGADVVVINTESRALAPEAAYEAVARAAARLRAVEARPVYKKIDSTMRGPVGAEVDAVLDVFELAMAVVCPAFPDNGRVVVGGHLLVGGQPVARTAIGRDPVAPVRESFLPALLGSQSRRPVHHVDLRMVEQGARRLGEHLATLRREGGCVVAVDALNDADLETIVEAVEPMRESVLLVGSAGLARPLARQLTVARAGAGQTRDRGGPVVLVMVGSVNPVSREQMARLAGARQTEVVSLDVAAAVQDEAAWQRTVDRARERLRQAASAGRTVVLTTPGEPADVEAARGPGRPGGWSPDRWRAGWPRRWAPWRWLRWTRRPWPGWW</sequence>
<keyword evidence="2" id="KW-0808">Transferase</keyword>
<evidence type="ECO:0000256" key="1">
    <source>
        <dbReference type="ARBA" id="ARBA00005715"/>
    </source>
</evidence>
<feature type="domain" description="Four-carbon acid sugar kinase N-terminal" evidence="7">
    <location>
        <begin position="9"/>
        <end position="231"/>
    </location>
</feature>
<comment type="similarity">
    <text evidence="1">Belongs to the four-carbon acid sugar kinase family.</text>
</comment>
<evidence type="ECO:0000256" key="4">
    <source>
        <dbReference type="ARBA" id="ARBA00022777"/>
    </source>
</evidence>
<organism evidence="9 10">
    <name type="scientific">Geochorda subterranea</name>
    <dbReference type="NCBI Taxonomy" id="3109564"/>
    <lineage>
        <taxon>Bacteria</taxon>
        <taxon>Bacillati</taxon>
        <taxon>Bacillota</taxon>
        <taxon>Limnochordia</taxon>
        <taxon>Limnochordales</taxon>
        <taxon>Geochordaceae</taxon>
        <taxon>Geochorda</taxon>
    </lineage>
</organism>
<name>A0ABZ1BSX3_9FIRM</name>
<dbReference type="Proteomes" id="UP001333102">
    <property type="component" value="Chromosome"/>
</dbReference>